<dbReference type="PANTHER" id="PTHR31286">
    <property type="entry name" value="GLYCINE-RICH CELL WALL STRUCTURAL PROTEIN 1.8-LIKE"/>
    <property type="match status" value="1"/>
</dbReference>
<reference evidence="2 3" key="1">
    <citation type="submission" date="2024-01" db="EMBL/GenBank/DDBJ databases">
        <title>The complete chloroplast genome sequence of Lithospermum erythrorhizon: insights into the phylogenetic relationship among Boraginaceae species and the maternal lineages of purple gromwells.</title>
        <authorList>
            <person name="Okada T."/>
            <person name="Watanabe K."/>
        </authorList>
    </citation>
    <scope>NUCLEOTIDE SEQUENCE [LARGE SCALE GENOMIC DNA]</scope>
</reference>
<comment type="caution">
    <text evidence="2">The sequence shown here is derived from an EMBL/GenBank/DDBJ whole genome shotgun (WGS) entry which is preliminary data.</text>
</comment>
<proteinExistence type="predicted"/>
<sequence length="237" mass="27418">MTKVMDGGPYMVWGKTLLLKVVQDGMEFNDDLFLDIPIWVKFYNVPLGYWNRKGLGKIASKLRRPLYSDQVTSEYSRATYARIFVEVNVSEKPVFYYEVKLPNGKIYTQLVSYENFPEYCYHCKGFKHGWDSCKELKRLEDLTKRKEKEDRDFVVKMGEGEVRRDGKSDGKDIRMEEEAVEARTSDGLYTSSEGSLEEGGMSSNPKTLSNEELQAKVTRRYKSYERCRGPQSSSVPP</sequence>
<gene>
    <name evidence="2" type="ORF">LIER_08366</name>
</gene>
<feature type="compositionally biased region" description="Basic and acidic residues" evidence="1">
    <location>
        <begin position="161"/>
        <end position="184"/>
    </location>
</feature>
<feature type="region of interest" description="Disordered" evidence="1">
    <location>
        <begin position="161"/>
        <end position="214"/>
    </location>
</feature>
<evidence type="ECO:0008006" key="4">
    <source>
        <dbReference type="Google" id="ProtNLM"/>
    </source>
</evidence>
<evidence type="ECO:0000256" key="1">
    <source>
        <dbReference type="SAM" id="MobiDB-lite"/>
    </source>
</evidence>
<accession>A0AAV3PG16</accession>
<name>A0AAV3PG16_LITER</name>
<dbReference type="InterPro" id="IPR040256">
    <property type="entry name" value="At4g02000-like"/>
</dbReference>
<dbReference type="PANTHER" id="PTHR31286:SF180">
    <property type="entry name" value="OS10G0362600 PROTEIN"/>
    <property type="match status" value="1"/>
</dbReference>
<protein>
    <recommendedName>
        <fullName evidence="4">DUF4283 domain-containing protein</fullName>
    </recommendedName>
</protein>
<dbReference type="Proteomes" id="UP001454036">
    <property type="component" value="Unassembled WGS sequence"/>
</dbReference>
<keyword evidence="3" id="KW-1185">Reference proteome</keyword>
<evidence type="ECO:0000313" key="2">
    <source>
        <dbReference type="EMBL" id="GAA0149103.1"/>
    </source>
</evidence>
<evidence type="ECO:0000313" key="3">
    <source>
        <dbReference type="Proteomes" id="UP001454036"/>
    </source>
</evidence>
<dbReference type="AlphaFoldDB" id="A0AAV3PG16"/>
<dbReference type="EMBL" id="BAABME010001350">
    <property type="protein sequence ID" value="GAA0149103.1"/>
    <property type="molecule type" value="Genomic_DNA"/>
</dbReference>
<feature type="compositionally biased region" description="Low complexity" evidence="1">
    <location>
        <begin position="191"/>
        <end position="203"/>
    </location>
</feature>
<organism evidence="2 3">
    <name type="scientific">Lithospermum erythrorhizon</name>
    <name type="common">Purple gromwell</name>
    <name type="synonym">Lithospermum officinale var. erythrorhizon</name>
    <dbReference type="NCBI Taxonomy" id="34254"/>
    <lineage>
        <taxon>Eukaryota</taxon>
        <taxon>Viridiplantae</taxon>
        <taxon>Streptophyta</taxon>
        <taxon>Embryophyta</taxon>
        <taxon>Tracheophyta</taxon>
        <taxon>Spermatophyta</taxon>
        <taxon>Magnoliopsida</taxon>
        <taxon>eudicotyledons</taxon>
        <taxon>Gunneridae</taxon>
        <taxon>Pentapetalae</taxon>
        <taxon>asterids</taxon>
        <taxon>lamiids</taxon>
        <taxon>Boraginales</taxon>
        <taxon>Boraginaceae</taxon>
        <taxon>Boraginoideae</taxon>
        <taxon>Lithospermeae</taxon>
        <taxon>Lithospermum</taxon>
    </lineage>
</organism>